<organism evidence="1 2">
    <name type="scientific">Eragrostis curvula</name>
    <name type="common">weeping love grass</name>
    <dbReference type="NCBI Taxonomy" id="38414"/>
    <lineage>
        <taxon>Eukaryota</taxon>
        <taxon>Viridiplantae</taxon>
        <taxon>Streptophyta</taxon>
        <taxon>Embryophyta</taxon>
        <taxon>Tracheophyta</taxon>
        <taxon>Spermatophyta</taxon>
        <taxon>Magnoliopsida</taxon>
        <taxon>Liliopsida</taxon>
        <taxon>Poales</taxon>
        <taxon>Poaceae</taxon>
        <taxon>PACMAD clade</taxon>
        <taxon>Chloridoideae</taxon>
        <taxon>Eragrostideae</taxon>
        <taxon>Eragrostidinae</taxon>
        <taxon>Eragrostis</taxon>
    </lineage>
</organism>
<reference evidence="1 2" key="1">
    <citation type="journal article" date="2019" name="Sci. Rep.">
        <title>A high-quality genome of Eragrostis curvula grass provides insights into Poaceae evolution and supports new strategies to enhance forage quality.</title>
        <authorList>
            <person name="Carballo J."/>
            <person name="Santos B.A.C.M."/>
            <person name="Zappacosta D."/>
            <person name="Garbus I."/>
            <person name="Selva J.P."/>
            <person name="Gallo C.A."/>
            <person name="Diaz A."/>
            <person name="Albertini E."/>
            <person name="Caccamo M."/>
            <person name="Echenique V."/>
        </authorList>
    </citation>
    <scope>NUCLEOTIDE SEQUENCE [LARGE SCALE GENOMIC DNA]</scope>
    <source>
        <strain evidence="2">cv. Victoria</strain>
        <tissue evidence="1">Leaf</tissue>
    </source>
</reference>
<name>A0A5J9VB95_9POAL</name>
<dbReference type="Gramene" id="TVU32908">
    <property type="protein sequence ID" value="TVU32908"/>
    <property type="gene ID" value="EJB05_24673"/>
</dbReference>
<dbReference type="Proteomes" id="UP000324897">
    <property type="component" value="Chromosome 1"/>
</dbReference>
<comment type="caution">
    <text evidence="1">The sequence shown here is derived from an EMBL/GenBank/DDBJ whole genome shotgun (WGS) entry which is preliminary data.</text>
</comment>
<keyword evidence="2" id="KW-1185">Reference proteome</keyword>
<feature type="non-terminal residue" evidence="1">
    <location>
        <position position="1"/>
    </location>
</feature>
<sequence>MVLVLESSKLITPNRVLIPQNLSALGANLKKVKRGQIRTALEAQTSIADWRKDVINNPLFEATFDEAKKRNASYATGPRELCRFLRDWHTHCHQNLTEAMKIKYSFEILEEVAEAYFGAYLSDILFSLLMAGYDIDAWLSSLMPALPMQKEISKGIISMAFNT</sequence>
<evidence type="ECO:0000313" key="1">
    <source>
        <dbReference type="EMBL" id="TVU32908.1"/>
    </source>
</evidence>
<dbReference type="EMBL" id="RWGY01000011">
    <property type="protein sequence ID" value="TVU32908.1"/>
    <property type="molecule type" value="Genomic_DNA"/>
</dbReference>
<accession>A0A5J9VB95</accession>
<gene>
    <name evidence="1" type="ORF">EJB05_24673</name>
</gene>
<evidence type="ECO:0000313" key="2">
    <source>
        <dbReference type="Proteomes" id="UP000324897"/>
    </source>
</evidence>
<proteinExistence type="predicted"/>
<dbReference type="AlphaFoldDB" id="A0A5J9VB95"/>
<protein>
    <submittedName>
        <fullName evidence="1">Uncharacterized protein</fullName>
    </submittedName>
</protein>